<dbReference type="PANTHER" id="PTHR22906">
    <property type="entry name" value="PROPERDIN"/>
    <property type="match status" value="1"/>
</dbReference>
<keyword evidence="3" id="KW-0732">Signal</keyword>
<evidence type="ECO:0000313" key="7">
    <source>
        <dbReference type="Proteomes" id="UP001164746"/>
    </source>
</evidence>
<gene>
    <name evidence="6" type="ORF">MAR_011032</name>
</gene>
<protein>
    <submittedName>
        <fullName evidence="6">TSP1-like protein</fullName>
    </submittedName>
</protein>
<dbReference type="SUPFAM" id="SSF82895">
    <property type="entry name" value="TSP-1 type 1 repeat"/>
    <property type="match status" value="2"/>
</dbReference>
<dbReference type="EMBL" id="CP111025">
    <property type="protein sequence ID" value="WAR25328.1"/>
    <property type="molecule type" value="Genomic_DNA"/>
</dbReference>
<keyword evidence="7" id="KW-1185">Reference proteome</keyword>
<evidence type="ECO:0000256" key="5">
    <source>
        <dbReference type="ARBA" id="ARBA00023157"/>
    </source>
</evidence>
<keyword evidence="2" id="KW-0964">Secreted</keyword>
<dbReference type="SMART" id="SM00209">
    <property type="entry name" value="TSP1"/>
    <property type="match status" value="2"/>
</dbReference>
<comment type="subcellular location">
    <subcellularLocation>
        <location evidence="1">Secreted</location>
    </subcellularLocation>
</comment>
<dbReference type="InterPro" id="IPR036383">
    <property type="entry name" value="TSP1_rpt_sf"/>
</dbReference>
<dbReference type="InterPro" id="IPR000884">
    <property type="entry name" value="TSP1_rpt"/>
</dbReference>
<evidence type="ECO:0000256" key="4">
    <source>
        <dbReference type="ARBA" id="ARBA00022737"/>
    </source>
</evidence>
<evidence type="ECO:0000256" key="3">
    <source>
        <dbReference type="ARBA" id="ARBA00022729"/>
    </source>
</evidence>
<keyword evidence="5" id="KW-1015">Disulfide bond</keyword>
<dbReference type="Pfam" id="PF00090">
    <property type="entry name" value="TSP_1"/>
    <property type="match status" value="2"/>
</dbReference>
<keyword evidence="4" id="KW-0677">Repeat</keyword>
<dbReference type="PANTHER" id="PTHR22906:SF43">
    <property type="entry name" value="PROPERDIN"/>
    <property type="match status" value="1"/>
</dbReference>
<accession>A0ABY7FWS3</accession>
<dbReference type="InterPro" id="IPR052065">
    <property type="entry name" value="Compl_asym_regulator"/>
</dbReference>
<organism evidence="6 7">
    <name type="scientific">Mya arenaria</name>
    <name type="common">Soft-shell clam</name>
    <dbReference type="NCBI Taxonomy" id="6604"/>
    <lineage>
        <taxon>Eukaryota</taxon>
        <taxon>Metazoa</taxon>
        <taxon>Spiralia</taxon>
        <taxon>Lophotrochozoa</taxon>
        <taxon>Mollusca</taxon>
        <taxon>Bivalvia</taxon>
        <taxon>Autobranchia</taxon>
        <taxon>Heteroconchia</taxon>
        <taxon>Euheterodonta</taxon>
        <taxon>Imparidentia</taxon>
        <taxon>Neoheterodontei</taxon>
        <taxon>Myida</taxon>
        <taxon>Myoidea</taxon>
        <taxon>Myidae</taxon>
        <taxon>Mya</taxon>
    </lineage>
</organism>
<proteinExistence type="predicted"/>
<evidence type="ECO:0000313" key="6">
    <source>
        <dbReference type="EMBL" id="WAR25328.1"/>
    </source>
</evidence>
<reference evidence="6" key="1">
    <citation type="submission" date="2022-11" db="EMBL/GenBank/DDBJ databases">
        <title>Centuries of genome instability and evolution in soft-shell clam transmissible cancer (bioRxiv).</title>
        <authorList>
            <person name="Hart S.F.M."/>
            <person name="Yonemitsu M.A."/>
            <person name="Giersch R.M."/>
            <person name="Beal B.F."/>
            <person name="Arriagada G."/>
            <person name="Davis B.W."/>
            <person name="Ostrander E.A."/>
            <person name="Goff S.P."/>
            <person name="Metzger M.J."/>
        </authorList>
    </citation>
    <scope>NUCLEOTIDE SEQUENCE</scope>
    <source>
        <strain evidence="6">MELC-2E11</strain>
        <tissue evidence="6">Siphon/mantle</tissue>
    </source>
</reference>
<evidence type="ECO:0000256" key="2">
    <source>
        <dbReference type="ARBA" id="ARBA00022525"/>
    </source>
</evidence>
<dbReference type="Proteomes" id="UP001164746">
    <property type="component" value="Chromosome 14"/>
</dbReference>
<name>A0ABY7FWS3_MYAAR</name>
<dbReference type="Gene3D" id="2.20.100.10">
    <property type="entry name" value="Thrombospondin type-1 (TSP1) repeat"/>
    <property type="match status" value="2"/>
</dbReference>
<evidence type="ECO:0000256" key="1">
    <source>
        <dbReference type="ARBA" id="ARBA00004613"/>
    </source>
</evidence>
<dbReference type="PROSITE" id="PS50092">
    <property type="entry name" value="TSP1"/>
    <property type="match status" value="2"/>
</dbReference>
<sequence>MHYPSLVDGVWLPWSPWSTCSVTCGDGLVMRTRNCSFPDEHDHGQPCMGAATEENNCTVNQCPVDGVWLSWSEWSDCSITCGDQLGLSTRNRTCFYSPDQPLGDACPGATSDSKYCAAEKCPICKPFTVTDDAWRPCNGTHFLLTDPQKVATAQSAAVCWIKGGSIGSLGDGSAQEVNNIVSDCSLQNIFATGELYRIREPIDMCCSYLSMDQLGHVTIEQHSNCIDCPTKSFLICENKQPPRISTVFDQWYAITGSLQGILITSITDTHEACIHKCMSMSAKLAPIDLASALAPTILPPRDPSLTHYWMAESAAAPGQCRVVADSLHTRMQEVAAQSCETLAHCICQSQTSLSC</sequence>